<feature type="signal peptide" evidence="2">
    <location>
        <begin position="1"/>
        <end position="24"/>
    </location>
</feature>
<reference evidence="3 4" key="1">
    <citation type="submission" date="2023-01" db="EMBL/GenBank/DDBJ databases">
        <title>Cultivation and genomic characterization of new, ubiquitous marine nitrite-oxidizing bacteria from the Nitrospirales.</title>
        <authorList>
            <person name="Mueller A.J."/>
            <person name="Daebeler A."/>
            <person name="Herbold C.W."/>
            <person name="Kirkegaard R.H."/>
            <person name="Daims H."/>
        </authorList>
    </citation>
    <scope>NUCLEOTIDE SEQUENCE [LARGE SCALE GENOMIC DNA]</scope>
    <source>
        <strain evidence="3 4">VA</strain>
    </source>
</reference>
<dbReference type="KEGG" id="nall:PP769_01495"/>
<evidence type="ECO:0000313" key="4">
    <source>
        <dbReference type="Proteomes" id="UP001302719"/>
    </source>
</evidence>
<feature type="chain" id="PRO_5041651524" evidence="2">
    <location>
        <begin position="25"/>
        <end position="123"/>
    </location>
</feature>
<gene>
    <name evidence="3" type="ORF">PP769_01495</name>
</gene>
<keyword evidence="4" id="KW-1185">Reference proteome</keyword>
<evidence type="ECO:0000313" key="3">
    <source>
        <dbReference type="EMBL" id="WNM58464.1"/>
    </source>
</evidence>
<organism evidence="3 4">
    <name type="scientific">Candidatus Nitrospira allomarina</name>
    <dbReference type="NCBI Taxonomy" id="3020900"/>
    <lineage>
        <taxon>Bacteria</taxon>
        <taxon>Pseudomonadati</taxon>
        <taxon>Nitrospirota</taxon>
        <taxon>Nitrospiria</taxon>
        <taxon>Nitrospirales</taxon>
        <taxon>Nitrospiraceae</taxon>
        <taxon>Nitrospira</taxon>
    </lineage>
</organism>
<dbReference type="Proteomes" id="UP001302719">
    <property type="component" value="Chromosome"/>
</dbReference>
<name>A0AA96GAH1_9BACT</name>
<dbReference type="AlphaFoldDB" id="A0AA96GAH1"/>
<proteinExistence type="predicted"/>
<accession>A0AA96GAH1</accession>
<evidence type="ECO:0000256" key="1">
    <source>
        <dbReference type="SAM" id="Coils"/>
    </source>
</evidence>
<sequence length="123" mass="13889">MNNKIFFSALLVGMLLGLPQFVLAGDNGHEQSSAWRIETQGWSIQDHMSAAKVSEGEIQSLESRVQDIDKRIAHFESKPHFDPKGFHRNALKHISSTLKGDTNLLNEKIAWHIRQADQAKLTQ</sequence>
<protein>
    <submittedName>
        <fullName evidence="3">Uncharacterized protein</fullName>
    </submittedName>
</protein>
<dbReference type="RefSeq" id="WP_312644334.1">
    <property type="nucleotide sequence ID" value="NZ_CP116967.1"/>
</dbReference>
<dbReference type="EMBL" id="CP116967">
    <property type="protein sequence ID" value="WNM58464.1"/>
    <property type="molecule type" value="Genomic_DNA"/>
</dbReference>
<keyword evidence="1" id="KW-0175">Coiled coil</keyword>
<feature type="coiled-coil region" evidence="1">
    <location>
        <begin position="51"/>
        <end position="78"/>
    </location>
</feature>
<evidence type="ECO:0000256" key="2">
    <source>
        <dbReference type="SAM" id="SignalP"/>
    </source>
</evidence>
<keyword evidence="2" id="KW-0732">Signal</keyword>